<dbReference type="OrthoDB" id="3257981at2759"/>
<accession>A0A9W9RCG1</accession>
<dbReference type="RefSeq" id="XP_056574461.1">
    <property type="nucleotide sequence ID" value="XM_056728646.1"/>
</dbReference>
<dbReference type="Proteomes" id="UP001147752">
    <property type="component" value="Unassembled WGS sequence"/>
</dbReference>
<reference evidence="2" key="1">
    <citation type="submission" date="2022-12" db="EMBL/GenBank/DDBJ databases">
        <authorList>
            <person name="Petersen C."/>
        </authorList>
    </citation>
    <scope>NUCLEOTIDE SEQUENCE</scope>
    <source>
        <strain evidence="2">IBT 3081</strain>
    </source>
</reference>
<organism evidence="2 3">
    <name type="scientific">Penicillium concentricum</name>
    <dbReference type="NCBI Taxonomy" id="293559"/>
    <lineage>
        <taxon>Eukaryota</taxon>
        <taxon>Fungi</taxon>
        <taxon>Dikarya</taxon>
        <taxon>Ascomycota</taxon>
        <taxon>Pezizomycotina</taxon>
        <taxon>Eurotiomycetes</taxon>
        <taxon>Eurotiomycetidae</taxon>
        <taxon>Eurotiales</taxon>
        <taxon>Aspergillaceae</taxon>
        <taxon>Penicillium</taxon>
    </lineage>
</organism>
<dbReference type="EMBL" id="JAPZBT010000006">
    <property type="protein sequence ID" value="KAJ5356314.1"/>
    <property type="molecule type" value="Genomic_DNA"/>
</dbReference>
<comment type="caution">
    <text evidence="2">The sequence shown here is derived from an EMBL/GenBank/DDBJ whole genome shotgun (WGS) entry which is preliminary data.</text>
</comment>
<dbReference type="GeneID" id="81467829"/>
<protein>
    <recommendedName>
        <fullName evidence="4">Secreted protein</fullName>
    </recommendedName>
</protein>
<feature type="chain" id="PRO_5040935709" description="Secreted protein" evidence="1">
    <location>
        <begin position="18"/>
        <end position="195"/>
    </location>
</feature>
<name>A0A9W9RCG1_9EURO</name>
<evidence type="ECO:0008006" key="4">
    <source>
        <dbReference type="Google" id="ProtNLM"/>
    </source>
</evidence>
<reference evidence="2" key="2">
    <citation type="journal article" date="2023" name="IMA Fungus">
        <title>Comparative genomic study of the Penicillium genus elucidates a diverse pangenome and 15 lateral gene transfer events.</title>
        <authorList>
            <person name="Petersen C."/>
            <person name="Sorensen T."/>
            <person name="Nielsen M.R."/>
            <person name="Sondergaard T.E."/>
            <person name="Sorensen J.L."/>
            <person name="Fitzpatrick D.A."/>
            <person name="Frisvad J.C."/>
            <person name="Nielsen K.L."/>
        </authorList>
    </citation>
    <scope>NUCLEOTIDE SEQUENCE</scope>
    <source>
        <strain evidence="2">IBT 3081</strain>
    </source>
</reference>
<proteinExistence type="predicted"/>
<keyword evidence="3" id="KW-1185">Reference proteome</keyword>
<dbReference type="AlphaFoldDB" id="A0A9W9RCG1"/>
<evidence type="ECO:0000313" key="2">
    <source>
        <dbReference type="EMBL" id="KAJ5356314.1"/>
    </source>
</evidence>
<evidence type="ECO:0000256" key="1">
    <source>
        <dbReference type="SAM" id="SignalP"/>
    </source>
</evidence>
<feature type="signal peptide" evidence="1">
    <location>
        <begin position="1"/>
        <end position="17"/>
    </location>
</feature>
<evidence type="ECO:0000313" key="3">
    <source>
        <dbReference type="Proteomes" id="UP001147752"/>
    </source>
</evidence>
<sequence>MHLELVVLAHLAASVSGLAIANGGNKLVHARDEPVVGDACEALDGSTSASEWVNLSPWPTEKTCPTENTSKGTLIHVKGDCIVINGSNRCEPLGMMPKYDNGDLNDAYRLDVADQQQGVSTVSIYAGFIGSTDATSVPDCQLTAAWPSVWGDLDFKDNCLTDRSGEWKQCCQPTAGLEAVANPYAPVEIDLGSYH</sequence>
<gene>
    <name evidence="2" type="ORF">N7517_010923</name>
</gene>
<keyword evidence="1" id="KW-0732">Signal</keyword>